<evidence type="ECO:0000259" key="2">
    <source>
        <dbReference type="Pfam" id="PF08955"/>
    </source>
</evidence>
<dbReference type="EMBL" id="JARMAB010000026">
    <property type="protein sequence ID" value="MED1204768.1"/>
    <property type="molecule type" value="Genomic_DNA"/>
</dbReference>
<keyword evidence="5" id="KW-1185">Reference proteome</keyword>
<reference evidence="4 5" key="1">
    <citation type="submission" date="2023-03" db="EMBL/GenBank/DDBJ databases">
        <title>Bacillus Genome Sequencing.</title>
        <authorList>
            <person name="Dunlap C."/>
        </authorList>
    </citation>
    <scope>NUCLEOTIDE SEQUENCE [LARGE SCALE GENOMIC DNA]</scope>
    <source>
        <strain evidence="4 5">B-23453</strain>
    </source>
</reference>
<dbReference type="Proteomes" id="UP001341444">
    <property type="component" value="Unassembled WGS sequence"/>
</dbReference>
<organism evidence="4 5">
    <name type="scientific">Heyndrickxia acidicola</name>
    <dbReference type="NCBI Taxonomy" id="209389"/>
    <lineage>
        <taxon>Bacteria</taxon>
        <taxon>Bacillati</taxon>
        <taxon>Bacillota</taxon>
        <taxon>Bacilli</taxon>
        <taxon>Bacillales</taxon>
        <taxon>Bacillaceae</taxon>
        <taxon>Heyndrickxia</taxon>
    </lineage>
</organism>
<keyword evidence="1" id="KW-0472">Membrane</keyword>
<feature type="domain" description="Bypass-of-forespore C N-terminal" evidence="3">
    <location>
        <begin position="43"/>
        <end position="91"/>
    </location>
</feature>
<dbReference type="Pfam" id="PF08955">
    <property type="entry name" value="BofC_C"/>
    <property type="match status" value="1"/>
</dbReference>
<sequence>MNLAIKNIFMIFTIGAFMLGIFQIQTNVSYAKMEKAPNTCVTSITLERVFVDGEVSEETLYQKGLTPKQIRHKYKGWLLKSRSQDKMVFQKNMNDISPLLKANGYLGITNDGTVTIFNGKPDHEDIIHSFFQIDIKKLEGKKQTQLLKGIPVKSVEDFNSALKALKPYSMPKEKN</sequence>
<dbReference type="InterPro" id="IPR038118">
    <property type="entry name" value="BOFC_N_sf"/>
</dbReference>
<evidence type="ECO:0000313" key="5">
    <source>
        <dbReference type="Proteomes" id="UP001341444"/>
    </source>
</evidence>
<evidence type="ECO:0000259" key="3">
    <source>
        <dbReference type="Pfam" id="PF08977"/>
    </source>
</evidence>
<dbReference type="InterPro" id="IPR015050">
    <property type="entry name" value="BofC_C"/>
</dbReference>
<accession>A0ABU6MK89</accession>
<feature type="domain" description="Bypass of forespore C C-terminal" evidence="2">
    <location>
        <begin position="94"/>
        <end position="166"/>
    </location>
</feature>
<dbReference type="InterPro" id="IPR015071">
    <property type="entry name" value="BOFC_N"/>
</dbReference>
<evidence type="ECO:0000256" key="1">
    <source>
        <dbReference type="SAM" id="Phobius"/>
    </source>
</evidence>
<name>A0ABU6MK89_9BACI</name>
<keyword evidence="1" id="KW-0812">Transmembrane</keyword>
<dbReference type="Pfam" id="PF08977">
    <property type="entry name" value="BOFC_N"/>
    <property type="match status" value="1"/>
</dbReference>
<keyword evidence="1" id="KW-1133">Transmembrane helix</keyword>
<dbReference type="Gene3D" id="3.30.70.1740">
    <property type="entry name" value="Bypass-of-forespore C, C-terminal domain"/>
    <property type="match status" value="1"/>
</dbReference>
<dbReference type="InterPro" id="IPR038117">
    <property type="entry name" value="BofC_C_sf"/>
</dbReference>
<evidence type="ECO:0000313" key="4">
    <source>
        <dbReference type="EMBL" id="MED1204768.1"/>
    </source>
</evidence>
<comment type="caution">
    <text evidence="4">The sequence shown here is derived from an EMBL/GenBank/DDBJ whole genome shotgun (WGS) entry which is preliminary data.</text>
</comment>
<dbReference type="RefSeq" id="WP_066261891.1">
    <property type="nucleotide sequence ID" value="NZ_JARMAB010000026.1"/>
</dbReference>
<gene>
    <name evidence="4" type="ORF">P4T90_17115</name>
</gene>
<proteinExistence type="predicted"/>
<protein>
    <submittedName>
        <fullName evidence="4">BofC C-terminal domain-containing protein</fullName>
    </submittedName>
</protein>
<dbReference type="Gene3D" id="3.10.20.420">
    <property type="entry name" value="Bypass-of-forespore C, N-terminal domain"/>
    <property type="match status" value="1"/>
</dbReference>
<feature type="transmembrane region" description="Helical" evidence="1">
    <location>
        <begin position="7"/>
        <end position="24"/>
    </location>
</feature>